<dbReference type="Proteomes" id="UP000247555">
    <property type="component" value="Unassembled WGS sequence"/>
</dbReference>
<dbReference type="AlphaFoldDB" id="A0A318KHP2"/>
<sequence>MTASADFQHAVVRDLAELLLGAAPWHTGCEIPRERLLGAHGLALLRQLDADPAPLLAALGQGPASRRLGRYVEALLLAWCQLAPHCSEVRANLPVRDGGRTLGEFDLLLRLDGEPWHVEVACKYYLVVGRQAVGADLHDAWLRKFAKLEQQLRLSRHPLAQAVLPAGWQNCRVGSLLRGRFFHRDAPLAPAPLNPLAPAGWWRPLTEPWPGEQDASVRYMHLPRLRWLGSACGGQTGGDSAASLRAQLADYDSPQQIAVLQQDGDGVWQEAGRGFIVPGSWLESDMLTLAEA</sequence>
<protein>
    <recommendedName>
        <fullName evidence="3">DUF1853 family protein</fullName>
    </recommendedName>
</protein>
<dbReference type="EMBL" id="QJKI01000016">
    <property type="protein sequence ID" value="PXX77624.1"/>
    <property type="molecule type" value="Genomic_DNA"/>
</dbReference>
<gene>
    <name evidence="1" type="ORF">DFR34_1163</name>
</gene>
<accession>A0A318KHP2</accession>
<keyword evidence="2" id="KW-1185">Reference proteome</keyword>
<organism evidence="1 2">
    <name type="scientific">Rivihabitans pingtungensis</name>
    <dbReference type="NCBI Taxonomy" id="1054498"/>
    <lineage>
        <taxon>Bacteria</taxon>
        <taxon>Pseudomonadati</taxon>
        <taxon>Pseudomonadota</taxon>
        <taxon>Betaproteobacteria</taxon>
        <taxon>Neisseriales</taxon>
        <taxon>Aquaspirillaceae</taxon>
        <taxon>Rivihabitans</taxon>
    </lineage>
</organism>
<proteinExistence type="predicted"/>
<evidence type="ECO:0008006" key="3">
    <source>
        <dbReference type="Google" id="ProtNLM"/>
    </source>
</evidence>
<reference evidence="1 2" key="1">
    <citation type="submission" date="2018-05" db="EMBL/GenBank/DDBJ databases">
        <title>Genomic Encyclopedia of Type Strains, Phase IV (KMG-IV): sequencing the most valuable type-strain genomes for metagenomic binning, comparative biology and taxonomic classification.</title>
        <authorList>
            <person name="Goeker M."/>
        </authorList>
    </citation>
    <scope>NUCLEOTIDE SEQUENCE [LARGE SCALE GENOMIC DNA]</scope>
    <source>
        <strain evidence="1 2">DSM 29661</strain>
    </source>
</reference>
<dbReference type="OrthoDB" id="378654at2"/>
<evidence type="ECO:0000313" key="2">
    <source>
        <dbReference type="Proteomes" id="UP000247555"/>
    </source>
</evidence>
<evidence type="ECO:0000313" key="1">
    <source>
        <dbReference type="EMBL" id="PXX77624.1"/>
    </source>
</evidence>
<name>A0A318KHP2_9NEIS</name>
<dbReference type="InterPro" id="IPR015003">
    <property type="entry name" value="DUF1853"/>
</dbReference>
<dbReference type="RefSeq" id="WP_110391300.1">
    <property type="nucleotide sequence ID" value="NZ_QJKI01000016.1"/>
</dbReference>
<dbReference type="Pfam" id="PF08907">
    <property type="entry name" value="DUF1853"/>
    <property type="match status" value="1"/>
</dbReference>
<comment type="caution">
    <text evidence="1">The sequence shown here is derived from an EMBL/GenBank/DDBJ whole genome shotgun (WGS) entry which is preliminary data.</text>
</comment>